<dbReference type="GO" id="GO:0030430">
    <property type="term" value="C:host cell cytoplasm"/>
    <property type="evidence" value="ECO:0007669"/>
    <property type="project" value="UniProtKB-SubCell"/>
</dbReference>
<keyword evidence="10 18" id="KW-0805">Transcription regulation</keyword>
<keyword evidence="4 18" id="KW-0945">Host-virus interaction</keyword>
<comment type="caution">
    <text evidence="18">Lacks conserved residue(s) required for the propagation of feature annotation.</text>
</comment>
<name>A0A2D2AMK9_9PAPI</name>
<evidence type="ECO:0000256" key="1">
    <source>
        <dbReference type="ARBA" id="ARBA00022504"/>
    </source>
</evidence>
<evidence type="ECO:0000256" key="3">
    <source>
        <dbReference type="ARBA" id="ARBA00022562"/>
    </source>
</evidence>
<comment type="subcellular location">
    <subcellularLocation>
        <location evidence="18">Host cytoplasm</location>
    </subcellularLocation>
    <subcellularLocation>
        <location evidence="18">Host nucleus</location>
    </subcellularLocation>
    <text evidence="18">Predominantly found in the host nucleus.</text>
</comment>
<feature type="short sequence motif" description="Nuclear export signal" evidence="18">
    <location>
        <begin position="66"/>
        <end position="74"/>
    </location>
</feature>
<evidence type="ECO:0000313" key="20">
    <source>
        <dbReference type="EMBL" id="ATQ38650.1"/>
    </source>
</evidence>
<dbReference type="HAMAP" id="MF_04004">
    <property type="entry name" value="PPV_E7"/>
    <property type="match status" value="1"/>
</dbReference>
<evidence type="ECO:0000256" key="18">
    <source>
        <dbReference type="HAMAP-Rule" id="MF_04004"/>
    </source>
</evidence>
<dbReference type="InterPro" id="IPR000148">
    <property type="entry name" value="Papilloma_E7"/>
</dbReference>
<organism evidence="20">
    <name type="scientific">Gammapapillomavirus 1</name>
    <dbReference type="NCBI Taxonomy" id="333926"/>
    <lineage>
        <taxon>Viruses</taxon>
        <taxon>Monodnaviria</taxon>
        <taxon>Shotokuvirae</taxon>
        <taxon>Cossaviricota</taxon>
        <taxon>Papovaviricetes</taxon>
        <taxon>Zurhausenvirales</taxon>
        <taxon>Papillomaviridae</taxon>
        <taxon>Firstpapillomavirinae</taxon>
        <taxon>Gammapapillomavirus</taxon>
    </lineage>
</organism>
<dbReference type="PIRSF" id="PIRSF003407">
    <property type="entry name" value="Papvi_E7"/>
    <property type="match status" value="1"/>
</dbReference>
<keyword evidence="5 18" id="KW-1090">Inhibition of host innate immune response by virus</keyword>
<keyword evidence="7 18" id="KW-0863">Zinc-finger</keyword>
<evidence type="ECO:0000256" key="9">
    <source>
        <dbReference type="ARBA" id="ARBA00022833"/>
    </source>
</evidence>
<dbReference type="Pfam" id="PF00527">
    <property type="entry name" value="E7"/>
    <property type="match status" value="1"/>
</dbReference>
<dbReference type="GO" id="GO:0039645">
    <property type="term" value="P:symbiont-mediated perturbation of host cell cycle G1/S transition checkpoint"/>
    <property type="evidence" value="ECO:0007669"/>
    <property type="project" value="UniProtKB-UniRule"/>
</dbReference>
<keyword evidence="8 18" id="KW-1114">Inhibition of host interferon signaling pathway by virus</keyword>
<evidence type="ECO:0000256" key="4">
    <source>
        <dbReference type="ARBA" id="ARBA00022581"/>
    </source>
</evidence>
<dbReference type="Gene3D" id="3.30.160.330">
    <property type="match status" value="1"/>
</dbReference>
<comment type="function">
    <text evidence="18">Plays a role in viral genome replication by driving entry of quiescent cells into the cell cycle. Stimulation of progression from G1 to S phase allows the virus to efficiently use the cellular DNA replicating machinery to achieve viral genome replication. E7 protein has both transforming and trans-activating activities. Induces the disassembly of the E2F1 transcription factor from RB1, with subsequent transcriptional activation of E2F1-regulated S-phase genes. Interferes with host histone deacetylation mediated by HDAC1 and HDAC2, leading to transcription activation. Plays also a role in the inhibition of both antiviral and antiproliferative functions of host interferon alpha. Interaction with host TMEM173/STING impairs the ability of TMEM173/STING to sense cytosolic DNA and promote the production of type I interferon (IFN-alpha and IFN-beta).</text>
</comment>
<evidence type="ECO:0000256" key="13">
    <source>
        <dbReference type="ARBA" id="ARBA00023163"/>
    </source>
</evidence>
<evidence type="ECO:0000256" key="15">
    <source>
        <dbReference type="ARBA" id="ARBA00023258"/>
    </source>
</evidence>
<comment type="PTM">
    <text evidence="18">Highly phosphorylated.</text>
</comment>
<evidence type="ECO:0000256" key="2">
    <source>
        <dbReference type="ARBA" id="ARBA00022518"/>
    </source>
</evidence>
<evidence type="ECO:0000256" key="14">
    <source>
        <dbReference type="ARBA" id="ARBA00023200"/>
    </source>
</evidence>
<dbReference type="GO" id="GO:0008270">
    <property type="term" value="F:zinc ion binding"/>
    <property type="evidence" value="ECO:0007669"/>
    <property type="project" value="UniProtKB-KW"/>
</dbReference>
<dbReference type="GO" id="GO:0019904">
    <property type="term" value="F:protein domain specific binding"/>
    <property type="evidence" value="ECO:0007669"/>
    <property type="project" value="UniProtKB-UniRule"/>
</dbReference>
<keyword evidence="6 18" id="KW-0479">Metal-binding</keyword>
<keyword evidence="9 18" id="KW-0862">Zinc</keyword>
<dbReference type="GO" id="GO:0042025">
    <property type="term" value="C:host cell nucleus"/>
    <property type="evidence" value="ECO:0007669"/>
    <property type="project" value="UniProtKB-SubCell"/>
</dbReference>
<keyword evidence="13 18" id="KW-0804">Transcription</keyword>
<evidence type="ECO:0000256" key="6">
    <source>
        <dbReference type="ARBA" id="ARBA00022723"/>
    </source>
</evidence>
<evidence type="ECO:0000256" key="7">
    <source>
        <dbReference type="ARBA" id="ARBA00022771"/>
    </source>
</evidence>
<dbReference type="SUPFAM" id="SSF161234">
    <property type="entry name" value="E7 C-terminal domain-like"/>
    <property type="match status" value="1"/>
</dbReference>
<evidence type="ECO:0000256" key="17">
    <source>
        <dbReference type="ARBA" id="ARBA00023309"/>
    </source>
</evidence>
<keyword evidence="14 18" id="KW-1035">Host cytoplasm</keyword>
<keyword evidence="2 18" id="KW-0244">Early protein</keyword>
<evidence type="ECO:0000256" key="5">
    <source>
        <dbReference type="ARBA" id="ARBA00022632"/>
    </source>
</evidence>
<dbReference type="GO" id="GO:0003677">
    <property type="term" value="F:DNA binding"/>
    <property type="evidence" value="ECO:0007669"/>
    <property type="project" value="UniProtKB-UniRule"/>
</dbReference>
<keyword evidence="1 18" id="KW-1121">Modulation of host cell cycle by virus</keyword>
<dbReference type="GO" id="GO:0003700">
    <property type="term" value="F:DNA-binding transcription factor activity"/>
    <property type="evidence" value="ECO:0007669"/>
    <property type="project" value="UniProtKB-UniRule"/>
</dbReference>
<evidence type="ECO:0000256" key="12">
    <source>
        <dbReference type="ARBA" id="ARBA00023159"/>
    </source>
</evidence>
<comment type="function">
    <text evidence="19">E7 protein has both transforming and trans-activating activities.</text>
</comment>
<keyword evidence="11 18" id="KW-0238">DNA-binding</keyword>
<keyword evidence="12 18" id="KW-0010">Activator</keyword>
<comment type="similarity">
    <text evidence="18 19">Belongs to the papillomaviridae E7 protein family.</text>
</comment>
<evidence type="ECO:0000256" key="16">
    <source>
        <dbReference type="ARBA" id="ARBA00023280"/>
    </source>
</evidence>
<sequence>MRGAEPTIADIELDLNDLVIPSNLLSEEVLQDEDSEEELVPYHIDTCCVRCQTGVRLTIYAVEFGLRLLESLLLDEKLFLCCPGCARQSRRNGRP</sequence>
<dbReference type="EMBL" id="MF588759">
    <property type="protein sequence ID" value="ATQ38650.1"/>
    <property type="molecule type" value="Genomic_DNA"/>
</dbReference>
<keyword evidence="17 18" id="KW-1078">G1/S host cell cycle checkpoint dysregulation by virus</keyword>
<reference evidence="20" key="1">
    <citation type="journal article" date="2018" name="MSphere">
        <title>Metagenomic Discovery of 83 New Human Papillomavirus Types in Patients with Immunodeficiency.</title>
        <authorList>
            <person name="Pastrana D.V."/>
            <person name="Peretti A."/>
            <person name="Welch N.L."/>
            <person name="Borgogna C."/>
            <person name="Olivero C."/>
            <person name="Badolato R."/>
            <person name="Notarangelo L.D."/>
            <person name="Gariglio M."/>
            <person name="FitzGerald P.C."/>
            <person name="McIntosh C.E."/>
            <person name="Reeves J."/>
            <person name="Starrett G.J."/>
            <person name="Bliskovsky V."/>
            <person name="Velez D."/>
            <person name="Brownell I."/>
            <person name="Yarchoan R."/>
            <person name="Wyvill K.M."/>
            <person name="Uldrick T.S."/>
            <person name="Maldarelli F."/>
            <person name="Lisco A."/>
            <person name="Sereti I."/>
            <person name="Gonzalez C.M."/>
            <person name="Androphy E.J."/>
            <person name="McBride A.A."/>
            <person name="Van Doorslaer K."/>
            <person name="Garcia F."/>
            <person name="Dvoretzky I."/>
            <person name="Liu J.S."/>
            <person name="Han J."/>
            <person name="Murphy P.M."/>
            <person name="McDermott D.H."/>
            <person name="Buck C.B."/>
        </authorList>
    </citation>
    <scope>NUCLEOTIDE SEQUENCE</scope>
    <source>
        <strain evidence="20">IGamma01_w34c06a</strain>
    </source>
</reference>
<evidence type="ECO:0000256" key="10">
    <source>
        <dbReference type="ARBA" id="ARBA00023015"/>
    </source>
</evidence>
<comment type="subunit">
    <text evidence="18">Homodimer. Homooligomer. Interacts with host RB1; this interaction induces dissociation of RB1-E2F1 complex thereby disrupting RB1 activity. Interacts with host EP300; this interaction represses EP300 transcriptional activity. Interacts with protein E2; this interaction inhibits E7 oncogenic activity. Interacts with host TMEM173/STING; this interaction impairs the ability of TMEM173/STING to sense cytosolic DNA and promote the production of type I interferon (IFN-alpha and IFN-beta).</text>
</comment>
<comment type="domain">
    <text evidence="18">The E7 terminal domain is an intrinsically disordered domain, whose flexibility and conformational transitions confer target adaptability to the oncoprotein. It allows adaptation to a variety of protein targets and exposes the PEST degradation sequence that regulates its turnover in the cell.</text>
</comment>
<dbReference type="GO" id="GO:0006351">
    <property type="term" value="P:DNA-templated transcription"/>
    <property type="evidence" value="ECO:0007669"/>
    <property type="project" value="UniProtKB-UniRule"/>
</dbReference>
<dbReference type="GO" id="GO:0039502">
    <property type="term" value="P:symbiont-mediated suppression of host type I interferon-mediated signaling pathway"/>
    <property type="evidence" value="ECO:0007669"/>
    <property type="project" value="UniProtKB-UniRule"/>
</dbReference>
<keyword evidence="16 18" id="KW-0899">Viral immunoevasion</keyword>
<dbReference type="GO" id="GO:0052170">
    <property type="term" value="P:symbiont-mediated suppression of host innate immune response"/>
    <property type="evidence" value="ECO:0007669"/>
    <property type="project" value="UniProtKB-KW"/>
</dbReference>
<keyword evidence="3 18" id="KW-1048">Host nucleus</keyword>
<accession>A0A2D2AMK9</accession>
<gene>
    <name evidence="18 20" type="primary">E7</name>
</gene>
<keyword evidence="15" id="KW-0922">Interferon antiviral system evasion</keyword>
<evidence type="ECO:0000256" key="11">
    <source>
        <dbReference type="ARBA" id="ARBA00023125"/>
    </source>
</evidence>
<evidence type="ECO:0000256" key="19">
    <source>
        <dbReference type="PIRNR" id="PIRNR003407"/>
    </source>
</evidence>
<protein>
    <recommendedName>
        <fullName evidence="18 19">Protein E7</fullName>
    </recommendedName>
</protein>
<proteinExistence type="inferred from homology"/>
<evidence type="ECO:0000256" key="8">
    <source>
        <dbReference type="ARBA" id="ARBA00022830"/>
    </source>
</evidence>